<dbReference type="Gene3D" id="3.40.50.2300">
    <property type="match status" value="1"/>
</dbReference>
<evidence type="ECO:0000256" key="6">
    <source>
        <dbReference type="PROSITE-ProRule" id="PRU00169"/>
    </source>
</evidence>
<dbReference type="PROSITE" id="PS50110">
    <property type="entry name" value="RESPONSE_REGULATORY"/>
    <property type="match status" value="1"/>
</dbReference>
<evidence type="ECO:0000313" key="8">
    <source>
        <dbReference type="EMBL" id="XBV87282.1"/>
    </source>
</evidence>
<feature type="modified residue" description="4-aspartylphosphate" evidence="6">
    <location>
        <position position="54"/>
    </location>
</feature>
<keyword evidence="8" id="KW-0614">Plasmid</keyword>
<organism evidence="8">
    <name type="scientific">Deinococcus sonorensis KR-87</name>
    <dbReference type="NCBI Taxonomy" id="694439"/>
    <lineage>
        <taxon>Bacteria</taxon>
        <taxon>Thermotogati</taxon>
        <taxon>Deinococcota</taxon>
        <taxon>Deinococci</taxon>
        <taxon>Deinococcales</taxon>
        <taxon>Deinococcaceae</taxon>
        <taxon>Deinococcus</taxon>
    </lineage>
</organism>
<dbReference type="GO" id="GO:0006355">
    <property type="term" value="P:regulation of DNA-templated transcription"/>
    <property type="evidence" value="ECO:0007669"/>
    <property type="project" value="TreeGrafter"/>
</dbReference>
<gene>
    <name evidence="8" type="ORF">ABOD76_21555</name>
</gene>
<dbReference type="InterPro" id="IPR001789">
    <property type="entry name" value="Sig_transdc_resp-reg_receiver"/>
</dbReference>
<dbReference type="Pfam" id="PF00072">
    <property type="entry name" value="Response_reg"/>
    <property type="match status" value="1"/>
</dbReference>
<protein>
    <submittedName>
        <fullName evidence="8">Response regulator</fullName>
    </submittedName>
</protein>
<dbReference type="PANTHER" id="PTHR48111">
    <property type="entry name" value="REGULATOR OF RPOS"/>
    <property type="match status" value="1"/>
</dbReference>
<keyword evidence="3" id="KW-0805">Transcription regulation</keyword>
<evidence type="ECO:0000256" key="2">
    <source>
        <dbReference type="ARBA" id="ARBA00023012"/>
    </source>
</evidence>
<evidence type="ECO:0000256" key="5">
    <source>
        <dbReference type="ARBA" id="ARBA00023163"/>
    </source>
</evidence>
<name>A0AAU7UFL9_9DEIO</name>
<dbReference type="RefSeq" id="WP_350245432.1">
    <property type="nucleotide sequence ID" value="NZ_CP158300.1"/>
</dbReference>
<keyword evidence="4" id="KW-0238">DNA-binding</keyword>
<dbReference type="SMART" id="SM00448">
    <property type="entry name" value="REC"/>
    <property type="match status" value="1"/>
</dbReference>
<proteinExistence type="predicted"/>
<reference evidence="8" key="1">
    <citation type="submission" date="2024-06" db="EMBL/GenBank/DDBJ databases">
        <title>Draft Genome Sequence of Deinococcus sonorensis Type Strain KR-87, a Biofilm Producing Representative of the Genus Deinococcus.</title>
        <authorList>
            <person name="Boren L.S."/>
            <person name="Grosso R.A."/>
            <person name="Hugenberg-Cox A.N."/>
            <person name="Hill J.T.E."/>
            <person name="Albert C.M."/>
            <person name="Tuohy J.M."/>
        </authorList>
    </citation>
    <scope>NUCLEOTIDE SEQUENCE</scope>
    <source>
        <strain evidence="8">KR-87</strain>
        <plasmid evidence="8">pDson02</plasmid>
    </source>
</reference>
<dbReference type="GO" id="GO:0000976">
    <property type="term" value="F:transcription cis-regulatory region binding"/>
    <property type="evidence" value="ECO:0007669"/>
    <property type="project" value="TreeGrafter"/>
</dbReference>
<dbReference type="GO" id="GO:0032993">
    <property type="term" value="C:protein-DNA complex"/>
    <property type="evidence" value="ECO:0007669"/>
    <property type="project" value="TreeGrafter"/>
</dbReference>
<evidence type="ECO:0000259" key="7">
    <source>
        <dbReference type="PROSITE" id="PS50110"/>
    </source>
</evidence>
<dbReference type="KEGG" id="dsc:ABOD76_21555"/>
<evidence type="ECO:0000256" key="1">
    <source>
        <dbReference type="ARBA" id="ARBA00022553"/>
    </source>
</evidence>
<keyword evidence="2" id="KW-0902">Two-component regulatory system</keyword>
<keyword evidence="1 6" id="KW-0597">Phosphoprotein</keyword>
<geneLocation type="plasmid" evidence="8">
    <name>pDson02</name>
</geneLocation>
<evidence type="ECO:0000256" key="3">
    <source>
        <dbReference type="ARBA" id="ARBA00023015"/>
    </source>
</evidence>
<dbReference type="SUPFAM" id="SSF52172">
    <property type="entry name" value="CheY-like"/>
    <property type="match status" value="1"/>
</dbReference>
<accession>A0AAU7UFL9</accession>
<dbReference type="AlphaFoldDB" id="A0AAU7UFL9"/>
<dbReference type="GO" id="GO:0005829">
    <property type="term" value="C:cytosol"/>
    <property type="evidence" value="ECO:0007669"/>
    <property type="project" value="TreeGrafter"/>
</dbReference>
<sequence length="125" mass="13433">MKRVLLVEDHLPDALLLTELLELAGVQWQVGHAQTFAHAVQCWTAGPYELLLLDLDITDGWGLELLERALALVEGAPVVVLSGQDNPVVAAQAVQMGAHAYVVKGFDAAERLVTLMDDPPADQVG</sequence>
<keyword evidence="5" id="KW-0804">Transcription</keyword>
<dbReference type="InterPro" id="IPR011006">
    <property type="entry name" value="CheY-like_superfamily"/>
</dbReference>
<dbReference type="EMBL" id="CP158300">
    <property type="protein sequence ID" value="XBV87282.1"/>
    <property type="molecule type" value="Genomic_DNA"/>
</dbReference>
<dbReference type="PANTHER" id="PTHR48111:SF1">
    <property type="entry name" value="TWO-COMPONENT RESPONSE REGULATOR ORR33"/>
    <property type="match status" value="1"/>
</dbReference>
<dbReference type="InterPro" id="IPR039420">
    <property type="entry name" value="WalR-like"/>
</dbReference>
<feature type="domain" description="Response regulatory" evidence="7">
    <location>
        <begin position="3"/>
        <end position="119"/>
    </location>
</feature>
<dbReference type="GO" id="GO:0000156">
    <property type="term" value="F:phosphorelay response regulator activity"/>
    <property type="evidence" value="ECO:0007669"/>
    <property type="project" value="TreeGrafter"/>
</dbReference>
<evidence type="ECO:0000256" key="4">
    <source>
        <dbReference type="ARBA" id="ARBA00023125"/>
    </source>
</evidence>